<protein>
    <submittedName>
        <fullName evidence="2">Uncharacterized protein</fullName>
    </submittedName>
</protein>
<feature type="chain" id="PRO_5046436208" evidence="1">
    <location>
        <begin position="21"/>
        <end position="77"/>
    </location>
</feature>
<gene>
    <name evidence="2" type="ORF">ABR189_18060</name>
</gene>
<dbReference type="RefSeq" id="WP_354661866.1">
    <property type="nucleotide sequence ID" value="NZ_JBEXAC010000002.1"/>
</dbReference>
<sequence length="77" mass="8011">MMKGLTTAAVLLLIAGTTFAQEPKKKDTKSAKAPVNCVKGDTPKGKSCCQQPSKTAALRMAAAKPAVKKEPAKPATR</sequence>
<organism evidence="2 3">
    <name type="scientific">Chitinophaga defluvii</name>
    <dbReference type="NCBI Taxonomy" id="3163343"/>
    <lineage>
        <taxon>Bacteria</taxon>
        <taxon>Pseudomonadati</taxon>
        <taxon>Bacteroidota</taxon>
        <taxon>Chitinophagia</taxon>
        <taxon>Chitinophagales</taxon>
        <taxon>Chitinophagaceae</taxon>
        <taxon>Chitinophaga</taxon>
    </lineage>
</organism>
<feature type="signal peptide" evidence="1">
    <location>
        <begin position="1"/>
        <end position="20"/>
    </location>
</feature>
<comment type="caution">
    <text evidence="2">The sequence shown here is derived from an EMBL/GenBank/DDBJ whole genome shotgun (WGS) entry which is preliminary data.</text>
</comment>
<accession>A0ABV2T8D6</accession>
<evidence type="ECO:0000313" key="3">
    <source>
        <dbReference type="Proteomes" id="UP001549749"/>
    </source>
</evidence>
<evidence type="ECO:0000313" key="2">
    <source>
        <dbReference type="EMBL" id="MET6999299.1"/>
    </source>
</evidence>
<proteinExistence type="predicted"/>
<name>A0ABV2T8D6_9BACT</name>
<dbReference type="EMBL" id="JBEXAC010000002">
    <property type="protein sequence ID" value="MET6999299.1"/>
    <property type="molecule type" value="Genomic_DNA"/>
</dbReference>
<evidence type="ECO:0000256" key="1">
    <source>
        <dbReference type="SAM" id="SignalP"/>
    </source>
</evidence>
<dbReference type="Proteomes" id="UP001549749">
    <property type="component" value="Unassembled WGS sequence"/>
</dbReference>
<keyword evidence="1" id="KW-0732">Signal</keyword>
<reference evidence="2 3" key="1">
    <citation type="submission" date="2024-06" db="EMBL/GenBank/DDBJ databases">
        <title>Chitinophaga defluvii sp. nov., isolated from municipal sewage.</title>
        <authorList>
            <person name="Zhang L."/>
        </authorList>
    </citation>
    <scope>NUCLEOTIDE SEQUENCE [LARGE SCALE GENOMIC DNA]</scope>
    <source>
        <strain evidence="2 3">H8</strain>
    </source>
</reference>
<keyword evidence="3" id="KW-1185">Reference proteome</keyword>